<dbReference type="EMBL" id="LYDR01000020">
    <property type="protein sequence ID" value="ODA36534.1"/>
    <property type="molecule type" value="Genomic_DNA"/>
</dbReference>
<organism evidence="2 3">
    <name type="scientific">Planctopirus hydrillae</name>
    <dbReference type="NCBI Taxonomy" id="1841610"/>
    <lineage>
        <taxon>Bacteria</taxon>
        <taxon>Pseudomonadati</taxon>
        <taxon>Planctomycetota</taxon>
        <taxon>Planctomycetia</taxon>
        <taxon>Planctomycetales</taxon>
        <taxon>Planctomycetaceae</taxon>
        <taxon>Planctopirus</taxon>
    </lineage>
</organism>
<reference evidence="2 3" key="1">
    <citation type="submission" date="2016-05" db="EMBL/GenBank/DDBJ databases">
        <title>Genomic and physiological characterization of Planctopirus sp. isolated from fresh water lake.</title>
        <authorList>
            <person name="Subhash Y."/>
            <person name="Ramana C."/>
        </authorList>
    </citation>
    <scope>NUCLEOTIDE SEQUENCE [LARGE SCALE GENOMIC DNA]</scope>
    <source>
        <strain evidence="2 3">JC280</strain>
    </source>
</reference>
<dbReference type="RefSeq" id="WP_068845595.1">
    <property type="nucleotide sequence ID" value="NZ_LYDR01000020.1"/>
</dbReference>
<proteinExistence type="predicted"/>
<dbReference type="OrthoDB" id="282294at2"/>
<dbReference type="InterPro" id="IPR014914">
    <property type="entry name" value="RES_dom"/>
</dbReference>
<gene>
    <name evidence="2" type="ORF">A6X21_02300</name>
</gene>
<accession>A0A1C3ETK3</accession>
<protein>
    <recommendedName>
        <fullName evidence="1">RES domain-containing protein</fullName>
    </recommendedName>
</protein>
<dbReference type="STRING" id="1841610.A6X21_02300"/>
<evidence type="ECO:0000313" key="2">
    <source>
        <dbReference type="EMBL" id="ODA36534.1"/>
    </source>
</evidence>
<evidence type="ECO:0000259" key="1">
    <source>
        <dbReference type="SMART" id="SM00953"/>
    </source>
</evidence>
<dbReference type="SMART" id="SM00953">
    <property type="entry name" value="RES"/>
    <property type="match status" value="1"/>
</dbReference>
<keyword evidence="3" id="KW-1185">Reference proteome</keyword>
<name>A0A1C3ETK3_9PLAN</name>
<dbReference type="AlphaFoldDB" id="A0A1C3ETK3"/>
<dbReference type="Pfam" id="PF08808">
    <property type="entry name" value="RES"/>
    <property type="match status" value="1"/>
</dbReference>
<comment type="caution">
    <text evidence="2">The sequence shown here is derived from an EMBL/GenBank/DDBJ whole genome shotgun (WGS) entry which is preliminary data.</text>
</comment>
<evidence type="ECO:0000313" key="3">
    <source>
        <dbReference type="Proteomes" id="UP000094828"/>
    </source>
</evidence>
<sequence>MSAGLPSIGQLKSRFTRLRQYATTFKETVFRSSTPKYANERDLSSGVGSKRQGGRWNPIGIRAVYASLTPEIALSETLAHFRYYGIPLQDAMPRTFVAMEANLQIVLDFREGVIRQRLQISLDRMLAIDWRKELLTGRVPMTQVIGQAAAESGLEGLVVPSAVTEGHNLLVFPENLIPGSRLLVMNADRLPD</sequence>
<feature type="domain" description="RES" evidence="1">
    <location>
        <begin position="43"/>
        <end position="185"/>
    </location>
</feature>
<dbReference type="Proteomes" id="UP000094828">
    <property type="component" value="Unassembled WGS sequence"/>
</dbReference>